<dbReference type="GeneID" id="105325299"/>
<keyword evidence="1" id="KW-0175">Coiled coil</keyword>
<feature type="coiled-coil region" evidence="1">
    <location>
        <begin position="79"/>
        <end position="262"/>
    </location>
</feature>
<dbReference type="PROSITE" id="PS51663">
    <property type="entry name" value="STATHMIN_3"/>
    <property type="match status" value="2"/>
</dbReference>
<name>A0A8W8KF07_MAGGI</name>
<sequence>MSTACNWLSLFLCLRGTSNNKKAIHQIHPNQRSFDAVVVWKGKGLQKSTGGVAYDYILKPAADNAPKISSPPKDKPLTHDEIFEKLQKAEARRQSLEAQKLEFVAKEKQRMQEALMKSQKEEEEKAKAAQAKLRRSMEITKENRELQIMSLQEKLREHLAKVQEVCRNSESMSKELEERLIQKYEAYEENRNNQLQSVVKRLQDHAKHIEEVCKASETMSKTSEEKIIQKMENALKNREEHFKALQERLKDHERKIEEVRKNKMTMSNCSMEGSVSC</sequence>
<dbReference type="GO" id="GO:0031175">
    <property type="term" value="P:neuron projection development"/>
    <property type="evidence" value="ECO:0007669"/>
    <property type="project" value="TreeGrafter"/>
</dbReference>
<evidence type="ECO:0000313" key="3">
    <source>
        <dbReference type="Proteomes" id="UP000005408"/>
    </source>
</evidence>
<dbReference type="AlphaFoldDB" id="A0A8W8KF07"/>
<dbReference type="PANTHER" id="PTHR10104:SF1">
    <property type="entry name" value="STATHMIN, ISOFORM D"/>
    <property type="match status" value="1"/>
</dbReference>
<dbReference type="GO" id="GO:0031110">
    <property type="term" value="P:regulation of microtubule polymerization or depolymerization"/>
    <property type="evidence" value="ECO:0007669"/>
    <property type="project" value="InterPro"/>
</dbReference>
<dbReference type="GO" id="GO:0007019">
    <property type="term" value="P:microtubule depolymerization"/>
    <property type="evidence" value="ECO:0007669"/>
    <property type="project" value="TreeGrafter"/>
</dbReference>
<protein>
    <recommendedName>
        <fullName evidence="4">Stathmin</fullName>
    </recommendedName>
</protein>
<dbReference type="InterPro" id="IPR000956">
    <property type="entry name" value="Stathmin_fam"/>
</dbReference>
<dbReference type="PANTHER" id="PTHR10104">
    <property type="entry name" value="STATHMIN"/>
    <property type="match status" value="1"/>
</dbReference>
<dbReference type="Pfam" id="PF00836">
    <property type="entry name" value="Stathmin"/>
    <property type="match status" value="2"/>
</dbReference>
<evidence type="ECO:0008006" key="4">
    <source>
        <dbReference type="Google" id="ProtNLM"/>
    </source>
</evidence>
<dbReference type="Proteomes" id="UP000005408">
    <property type="component" value="Unassembled WGS sequence"/>
</dbReference>
<reference evidence="2" key="1">
    <citation type="submission" date="2022-08" db="UniProtKB">
        <authorList>
            <consortium name="EnsemblMetazoa"/>
        </authorList>
    </citation>
    <scope>IDENTIFICATION</scope>
    <source>
        <strain evidence="2">05x7-T-G4-1.051#20</strain>
    </source>
</reference>
<proteinExistence type="predicted"/>
<keyword evidence="3" id="KW-1185">Reference proteome</keyword>
<organism evidence="2 3">
    <name type="scientific">Magallana gigas</name>
    <name type="common">Pacific oyster</name>
    <name type="synonym">Crassostrea gigas</name>
    <dbReference type="NCBI Taxonomy" id="29159"/>
    <lineage>
        <taxon>Eukaryota</taxon>
        <taxon>Metazoa</taxon>
        <taxon>Spiralia</taxon>
        <taxon>Lophotrochozoa</taxon>
        <taxon>Mollusca</taxon>
        <taxon>Bivalvia</taxon>
        <taxon>Autobranchia</taxon>
        <taxon>Pteriomorphia</taxon>
        <taxon>Ostreida</taxon>
        <taxon>Ostreoidea</taxon>
        <taxon>Ostreidae</taxon>
        <taxon>Magallana</taxon>
    </lineage>
</organism>
<dbReference type="GO" id="GO:0015631">
    <property type="term" value="F:tubulin binding"/>
    <property type="evidence" value="ECO:0007669"/>
    <property type="project" value="TreeGrafter"/>
</dbReference>
<dbReference type="GO" id="GO:0005737">
    <property type="term" value="C:cytoplasm"/>
    <property type="evidence" value="ECO:0007669"/>
    <property type="project" value="TreeGrafter"/>
</dbReference>
<dbReference type="OrthoDB" id="5986631at2759"/>
<dbReference type="PRINTS" id="PR00345">
    <property type="entry name" value="STATHMIN"/>
</dbReference>
<dbReference type="EnsemblMetazoa" id="G2321.10">
    <property type="protein sequence ID" value="G2321.10:cds"/>
    <property type="gene ID" value="G2321"/>
</dbReference>
<dbReference type="RefSeq" id="XP_011423111.1">
    <property type="nucleotide sequence ID" value="XM_011424809.4"/>
</dbReference>
<evidence type="ECO:0000313" key="2">
    <source>
        <dbReference type="EnsemblMetazoa" id="G2321.10:cds"/>
    </source>
</evidence>
<dbReference type="Gene3D" id="6.10.280.30">
    <property type="match status" value="3"/>
</dbReference>
<dbReference type="SUPFAM" id="SSF101494">
    <property type="entry name" value="Stathmin"/>
    <property type="match status" value="3"/>
</dbReference>
<dbReference type="GO" id="GO:0043005">
    <property type="term" value="C:neuron projection"/>
    <property type="evidence" value="ECO:0007669"/>
    <property type="project" value="TreeGrafter"/>
</dbReference>
<evidence type="ECO:0000256" key="1">
    <source>
        <dbReference type="SAM" id="Coils"/>
    </source>
</evidence>
<accession>A0A8W8KF07</accession>
<dbReference type="InterPro" id="IPR036002">
    <property type="entry name" value="Stathmin_sf"/>
</dbReference>
<dbReference type="KEGG" id="crg:105325299"/>